<dbReference type="GeneID" id="30974841"/>
<dbReference type="PANTHER" id="PTHR33365:SF11">
    <property type="entry name" value="TAT PATHWAY SIGNAL SEQUENCE"/>
    <property type="match status" value="1"/>
</dbReference>
<organism evidence="5 6">
    <name type="scientific">Aspergillus aculeatus (strain ATCC 16872 / CBS 172.66 / WB 5094)</name>
    <dbReference type="NCBI Taxonomy" id="690307"/>
    <lineage>
        <taxon>Eukaryota</taxon>
        <taxon>Fungi</taxon>
        <taxon>Dikarya</taxon>
        <taxon>Ascomycota</taxon>
        <taxon>Pezizomycotina</taxon>
        <taxon>Eurotiomycetes</taxon>
        <taxon>Eurotiomycetidae</taxon>
        <taxon>Eurotiales</taxon>
        <taxon>Aspergillaceae</taxon>
        <taxon>Aspergillus</taxon>
        <taxon>Aspergillus subgen. Circumdati</taxon>
    </lineage>
</organism>
<dbReference type="InterPro" id="IPR021765">
    <property type="entry name" value="UstYa-like"/>
</dbReference>
<evidence type="ECO:0000313" key="5">
    <source>
        <dbReference type="EMBL" id="OJK01777.1"/>
    </source>
</evidence>
<comment type="similarity">
    <text evidence="3">Belongs to the ustYa family.</text>
</comment>
<proteinExistence type="inferred from homology"/>
<dbReference type="AlphaFoldDB" id="A0A1L9WZV0"/>
<sequence length="210" mass="23899">MTVAQVPKYRLIGDHEFGEAIARLRANTLRFLWYSLLAALLLLVAFAAGRYQAPPVVPLATKPSVFEYNSSFQDERSPLTNELWEGLFPKRKGFFQHPTIADHRSAFAVYHQLHCLNSIRQGYWGLYDMAAARGQKKLSSDDDDLPHMLSPHHIRHCLELLRLALMCQPDLTVELKNETLGGVTGFGSEHQCKSWADLSQWMAQWESFGL</sequence>
<reference evidence="6" key="1">
    <citation type="journal article" date="2017" name="Genome Biol.">
        <title>Comparative genomics reveals high biological diversity and specific adaptations in the industrially and medically important fungal genus Aspergillus.</title>
        <authorList>
            <person name="de Vries R.P."/>
            <person name="Riley R."/>
            <person name="Wiebenga A."/>
            <person name="Aguilar-Osorio G."/>
            <person name="Amillis S."/>
            <person name="Uchima C.A."/>
            <person name="Anderluh G."/>
            <person name="Asadollahi M."/>
            <person name="Askin M."/>
            <person name="Barry K."/>
            <person name="Battaglia E."/>
            <person name="Bayram O."/>
            <person name="Benocci T."/>
            <person name="Braus-Stromeyer S.A."/>
            <person name="Caldana C."/>
            <person name="Canovas D."/>
            <person name="Cerqueira G.C."/>
            <person name="Chen F."/>
            <person name="Chen W."/>
            <person name="Choi C."/>
            <person name="Clum A."/>
            <person name="Dos Santos R.A."/>
            <person name="Damasio A.R."/>
            <person name="Diallinas G."/>
            <person name="Emri T."/>
            <person name="Fekete E."/>
            <person name="Flipphi M."/>
            <person name="Freyberg S."/>
            <person name="Gallo A."/>
            <person name="Gournas C."/>
            <person name="Habgood R."/>
            <person name="Hainaut M."/>
            <person name="Harispe M.L."/>
            <person name="Henrissat B."/>
            <person name="Hilden K.S."/>
            <person name="Hope R."/>
            <person name="Hossain A."/>
            <person name="Karabika E."/>
            <person name="Karaffa L."/>
            <person name="Karanyi Z."/>
            <person name="Krasevec N."/>
            <person name="Kuo A."/>
            <person name="Kusch H."/>
            <person name="LaButti K."/>
            <person name="Lagendijk E.L."/>
            <person name="Lapidus A."/>
            <person name="Levasseur A."/>
            <person name="Lindquist E."/>
            <person name="Lipzen A."/>
            <person name="Logrieco A.F."/>
            <person name="MacCabe A."/>
            <person name="Maekelae M.R."/>
            <person name="Malavazi I."/>
            <person name="Melin P."/>
            <person name="Meyer V."/>
            <person name="Mielnichuk N."/>
            <person name="Miskei M."/>
            <person name="Molnar A.P."/>
            <person name="Mule G."/>
            <person name="Ngan C.Y."/>
            <person name="Orejas M."/>
            <person name="Orosz E."/>
            <person name="Ouedraogo J.P."/>
            <person name="Overkamp K.M."/>
            <person name="Park H.-S."/>
            <person name="Perrone G."/>
            <person name="Piumi F."/>
            <person name="Punt P.J."/>
            <person name="Ram A.F."/>
            <person name="Ramon A."/>
            <person name="Rauscher S."/>
            <person name="Record E."/>
            <person name="Riano-Pachon D.M."/>
            <person name="Robert V."/>
            <person name="Roehrig J."/>
            <person name="Ruller R."/>
            <person name="Salamov A."/>
            <person name="Salih N.S."/>
            <person name="Samson R.A."/>
            <person name="Sandor E."/>
            <person name="Sanguinetti M."/>
            <person name="Schuetze T."/>
            <person name="Sepcic K."/>
            <person name="Shelest E."/>
            <person name="Sherlock G."/>
            <person name="Sophianopoulou V."/>
            <person name="Squina F.M."/>
            <person name="Sun H."/>
            <person name="Susca A."/>
            <person name="Todd R.B."/>
            <person name="Tsang A."/>
            <person name="Unkles S.E."/>
            <person name="van de Wiele N."/>
            <person name="van Rossen-Uffink D."/>
            <person name="Oliveira J.V."/>
            <person name="Vesth T.C."/>
            <person name="Visser J."/>
            <person name="Yu J.-H."/>
            <person name="Zhou M."/>
            <person name="Andersen M.R."/>
            <person name="Archer D.B."/>
            <person name="Baker S.E."/>
            <person name="Benoit I."/>
            <person name="Brakhage A.A."/>
            <person name="Braus G.H."/>
            <person name="Fischer R."/>
            <person name="Frisvad J.C."/>
            <person name="Goldman G.H."/>
            <person name="Houbraken J."/>
            <person name="Oakley B."/>
            <person name="Pocsi I."/>
            <person name="Scazzocchio C."/>
            <person name="Seiboth B."/>
            <person name="vanKuyk P.A."/>
            <person name="Wortman J."/>
            <person name="Dyer P.S."/>
            <person name="Grigoriev I.V."/>
        </authorList>
    </citation>
    <scope>NUCLEOTIDE SEQUENCE [LARGE SCALE GENOMIC DNA]</scope>
    <source>
        <strain evidence="6">ATCC 16872 / CBS 172.66 / WB 5094</strain>
    </source>
</reference>
<evidence type="ECO:0000256" key="4">
    <source>
        <dbReference type="SAM" id="Phobius"/>
    </source>
</evidence>
<keyword evidence="4" id="KW-0812">Transmembrane</keyword>
<evidence type="ECO:0000256" key="2">
    <source>
        <dbReference type="ARBA" id="ARBA00023002"/>
    </source>
</evidence>
<dbReference type="Pfam" id="PF11807">
    <property type="entry name" value="UstYa"/>
    <property type="match status" value="1"/>
</dbReference>
<accession>A0A1L9WZV0</accession>
<dbReference type="GO" id="GO:0043386">
    <property type="term" value="P:mycotoxin biosynthetic process"/>
    <property type="evidence" value="ECO:0007669"/>
    <property type="project" value="InterPro"/>
</dbReference>
<keyword evidence="4" id="KW-1133">Transmembrane helix</keyword>
<evidence type="ECO:0000256" key="3">
    <source>
        <dbReference type="ARBA" id="ARBA00035112"/>
    </source>
</evidence>
<name>A0A1L9WZV0_ASPA1</name>
<dbReference type="EMBL" id="KV878974">
    <property type="protein sequence ID" value="OJK01777.1"/>
    <property type="molecule type" value="Genomic_DNA"/>
</dbReference>
<evidence type="ECO:0000313" key="6">
    <source>
        <dbReference type="Proteomes" id="UP000184546"/>
    </source>
</evidence>
<protein>
    <recommendedName>
        <fullName evidence="7">Oxidase ustYa</fullName>
    </recommendedName>
</protein>
<keyword evidence="4" id="KW-0472">Membrane</keyword>
<feature type="transmembrane region" description="Helical" evidence="4">
    <location>
        <begin position="31"/>
        <end position="49"/>
    </location>
</feature>
<dbReference type="GO" id="GO:0016491">
    <property type="term" value="F:oxidoreductase activity"/>
    <property type="evidence" value="ECO:0007669"/>
    <property type="project" value="UniProtKB-KW"/>
</dbReference>
<dbReference type="VEuPathDB" id="FungiDB:ASPACDRAFT_42041"/>
<dbReference type="STRING" id="690307.A0A1L9WZV0"/>
<comment type="pathway">
    <text evidence="1">Mycotoxin biosynthesis.</text>
</comment>
<evidence type="ECO:0000256" key="1">
    <source>
        <dbReference type="ARBA" id="ARBA00004685"/>
    </source>
</evidence>
<evidence type="ECO:0008006" key="7">
    <source>
        <dbReference type="Google" id="ProtNLM"/>
    </source>
</evidence>
<keyword evidence="2" id="KW-0560">Oxidoreductase</keyword>
<dbReference type="Proteomes" id="UP000184546">
    <property type="component" value="Unassembled WGS sequence"/>
</dbReference>
<dbReference type="PANTHER" id="PTHR33365">
    <property type="entry name" value="YALI0B05434P"/>
    <property type="match status" value="1"/>
</dbReference>
<gene>
    <name evidence="5" type="ORF">ASPACDRAFT_42041</name>
</gene>
<dbReference type="RefSeq" id="XP_020058116.1">
    <property type="nucleotide sequence ID" value="XM_020201027.1"/>
</dbReference>
<dbReference type="OrthoDB" id="3687641at2759"/>
<dbReference type="OMA" id="HITHCIE"/>
<keyword evidence="6" id="KW-1185">Reference proteome</keyword>